<dbReference type="InterPro" id="IPR037152">
    <property type="entry name" value="L-asparaginase_N_sf"/>
</dbReference>
<feature type="active site" evidence="3">
    <location>
        <position position="99"/>
    </location>
</feature>
<dbReference type="PRINTS" id="PR00139">
    <property type="entry name" value="ASNGLNASE"/>
</dbReference>
<dbReference type="SUPFAM" id="SSF53774">
    <property type="entry name" value="Glutaminase/Asparaginase"/>
    <property type="match status" value="1"/>
</dbReference>
<dbReference type="CDD" id="cd08964">
    <property type="entry name" value="L-asparaginase_II"/>
    <property type="match status" value="1"/>
</dbReference>
<dbReference type="InterPro" id="IPR027474">
    <property type="entry name" value="L-asparaginase_N"/>
</dbReference>
<sequence>MPDKKALNTLKPVITYIASGGTIAMERGEVASGPVPSIGGEDLLSQVSGLNLNISVEVKNFSNIPSAHLTPGDWISLYRHITAALARDEVSGVIVSHGTDTMEETGFFLDLTLNSSKPVILFGAQRSACEPDTDGPDNLLDALLVAASGEARHKGVMIVMNHQICGARDVSKTHTTDIDSFQCGERGVLGAVNGGQVQFNCEPYGRRHLPLISGQLSRVDIIPVYAGVDDLMIRAAMEAGAGGIVIQALGAGNVNASLLKAITEAIWAGITIVIASRVPRGSVKPIYGYPGGGQTLAQAGAIFANNLSPQKARVLLMLALQVKSHQHNIGHFFQPVL</sequence>
<organism evidence="6 7">
    <name type="scientific">SAR92 clade bacterium H455</name>
    <dbReference type="NCBI Taxonomy" id="2974818"/>
    <lineage>
        <taxon>Bacteria</taxon>
        <taxon>Pseudomonadati</taxon>
        <taxon>Pseudomonadota</taxon>
        <taxon>Gammaproteobacteria</taxon>
        <taxon>Cellvibrionales</taxon>
        <taxon>Porticoccaceae</taxon>
        <taxon>SAR92 clade</taxon>
    </lineage>
</organism>
<evidence type="ECO:0000259" key="5">
    <source>
        <dbReference type="Pfam" id="PF17763"/>
    </source>
</evidence>
<evidence type="ECO:0000313" key="7">
    <source>
        <dbReference type="Proteomes" id="UP001059934"/>
    </source>
</evidence>
<dbReference type="Pfam" id="PF00710">
    <property type="entry name" value="Asparaginase"/>
    <property type="match status" value="1"/>
</dbReference>
<reference evidence="6" key="1">
    <citation type="submission" date="2022-08" db="EMBL/GenBank/DDBJ databases">
        <title>Catabolic pathway analysis in culturable SAR92 clade bacteria reveals their overlooked roles in DMSP degradation in coastal seas.</title>
        <authorList>
            <person name="He X."/>
            <person name="Zhang X."/>
            <person name="Zhang Y."/>
        </authorList>
    </citation>
    <scope>NUCLEOTIDE SEQUENCE</scope>
    <source>
        <strain evidence="6">H455</strain>
    </source>
</reference>
<dbReference type="Gene3D" id="3.40.50.1170">
    <property type="entry name" value="L-asparaginase, N-terminal domain"/>
    <property type="match status" value="1"/>
</dbReference>
<dbReference type="InterPro" id="IPR004550">
    <property type="entry name" value="AsnASE_II"/>
</dbReference>
<dbReference type="InterPro" id="IPR040919">
    <property type="entry name" value="Asparaginase_C"/>
</dbReference>
<keyword evidence="2" id="KW-0378">Hydrolase</keyword>
<gene>
    <name evidence="6" type="ORF">NYF23_08950</name>
</gene>
<proteinExistence type="inferred from homology"/>
<evidence type="ECO:0000256" key="1">
    <source>
        <dbReference type="ARBA" id="ARBA00010518"/>
    </source>
</evidence>
<protein>
    <submittedName>
        <fullName evidence="6">Asparaginase</fullName>
    </submittedName>
</protein>
<evidence type="ECO:0000256" key="3">
    <source>
        <dbReference type="PROSITE-ProRule" id="PRU10100"/>
    </source>
</evidence>
<dbReference type="InterPro" id="IPR027473">
    <property type="entry name" value="L-asparaginase_C"/>
</dbReference>
<dbReference type="PANTHER" id="PTHR11707:SF28">
    <property type="entry name" value="60 KDA LYSOPHOSPHOLIPASE"/>
    <property type="match status" value="1"/>
</dbReference>
<dbReference type="Proteomes" id="UP001059934">
    <property type="component" value="Chromosome"/>
</dbReference>
<dbReference type="PROSITE" id="PS00917">
    <property type="entry name" value="ASN_GLN_ASE_2"/>
    <property type="match status" value="1"/>
</dbReference>
<dbReference type="PANTHER" id="PTHR11707">
    <property type="entry name" value="L-ASPARAGINASE"/>
    <property type="match status" value="1"/>
</dbReference>
<name>A0ABY5TPB1_9GAMM</name>
<dbReference type="PROSITE" id="PS51732">
    <property type="entry name" value="ASN_GLN_ASE_3"/>
    <property type="match status" value="1"/>
</dbReference>
<keyword evidence="7" id="KW-1185">Reference proteome</keyword>
<dbReference type="InterPro" id="IPR006034">
    <property type="entry name" value="Asparaginase/glutaminase-like"/>
</dbReference>
<dbReference type="Gene3D" id="3.40.50.40">
    <property type="match status" value="1"/>
</dbReference>
<dbReference type="InterPro" id="IPR027475">
    <property type="entry name" value="Asparaginase/glutaminase_AS2"/>
</dbReference>
<feature type="domain" description="L-asparaginase N-terminal" evidence="4">
    <location>
        <begin position="14"/>
        <end position="202"/>
    </location>
</feature>
<evidence type="ECO:0000256" key="2">
    <source>
        <dbReference type="ARBA" id="ARBA00022801"/>
    </source>
</evidence>
<evidence type="ECO:0000313" key="6">
    <source>
        <dbReference type="EMBL" id="UVW34153.1"/>
    </source>
</evidence>
<dbReference type="PIRSF" id="PIRSF500176">
    <property type="entry name" value="L_ASNase"/>
    <property type="match status" value="1"/>
</dbReference>
<dbReference type="InterPro" id="IPR036152">
    <property type="entry name" value="Asp/glu_Ase-like_sf"/>
</dbReference>
<comment type="similarity">
    <text evidence="1">Belongs to the asparaginase 1 family.</text>
</comment>
<dbReference type="EMBL" id="CP103416">
    <property type="protein sequence ID" value="UVW34153.1"/>
    <property type="molecule type" value="Genomic_DNA"/>
</dbReference>
<accession>A0ABY5TPB1</accession>
<dbReference type="SMART" id="SM00870">
    <property type="entry name" value="Asparaginase"/>
    <property type="match status" value="1"/>
</dbReference>
<evidence type="ECO:0000259" key="4">
    <source>
        <dbReference type="Pfam" id="PF00710"/>
    </source>
</evidence>
<dbReference type="PIRSF" id="PIRSF001220">
    <property type="entry name" value="L-ASNase_gatD"/>
    <property type="match status" value="1"/>
</dbReference>
<dbReference type="Pfam" id="PF17763">
    <property type="entry name" value="Asparaginase_C"/>
    <property type="match status" value="1"/>
</dbReference>
<feature type="domain" description="Asparaginase/glutaminase C-terminal" evidence="5">
    <location>
        <begin position="218"/>
        <end position="333"/>
    </location>
</feature>